<dbReference type="AlphaFoldDB" id="A0A7I8K8I8"/>
<feature type="compositionally biased region" description="Low complexity" evidence="1">
    <location>
        <begin position="219"/>
        <end position="229"/>
    </location>
</feature>
<proteinExistence type="predicted"/>
<gene>
    <name evidence="2" type="ORF">SI8410_04004738</name>
</gene>
<feature type="compositionally biased region" description="Basic and acidic residues" evidence="1">
    <location>
        <begin position="48"/>
        <end position="57"/>
    </location>
</feature>
<dbReference type="PANTHER" id="PTHR31722:SF0">
    <property type="entry name" value="OS06G0675200 PROTEIN"/>
    <property type="match status" value="1"/>
</dbReference>
<feature type="region of interest" description="Disordered" evidence="1">
    <location>
        <begin position="43"/>
        <end position="98"/>
    </location>
</feature>
<name>A0A7I8K8I8_SPIIN</name>
<accession>A0A7I8K8I8</accession>
<feature type="compositionally biased region" description="Basic and acidic residues" evidence="1">
    <location>
        <begin position="287"/>
        <end position="303"/>
    </location>
</feature>
<feature type="region of interest" description="Disordered" evidence="1">
    <location>
        <begin position="462"/>
        <end position="482"/>
    </location>
</feature>
<dbReference type="OrthoDB" id="689767at2759"/>
<dbReference type="EMBL" id="LR746267">
    <property type="protein sequence ID" value="CAA7394077.1"/>
    <property type="molecule type" value="Genomic_DNA"/>
</dbReference>
<protein>
    <submittedName>
        <fullName evidence="2">Uncharacterized protein</fullName>
    </submittedName>
</protein>
<organism evidence="2 3">
    <name type="scientific">Spirodela intermedia</name>
    <name type="common">Intermediate duckweed</name>
    <dbReference type="NCBI Taxonomy" id="51605"/>
    <lineage>
        <taxon>Eukaryota</taxon>
        <taxon>Viridiplantae</taxon>
        <taxon>Streptophyta</taxon>
        <taxon>Embryophyta</taxon>
        <taxon>Tracheophyta</taxon>
        <taxon>Spermatophyta</taxon>
        <taxon>Magnoliopsida</taxon>
        <taxon>Liliopsida</taxon>
        <taxon>Araceae</taxon>
        <taxon>Lemnoideae</taxon>
        <taxon>Spirodela</taxon>
    </lineage>
</organism>
<feature type="compositionally biased region" description="Polar residues" evidence="1">
    <location>
        <begin position="393"/>
        <end position="404"/>
    </location>
</feature>
<dbReference type="Proteomes" id="UP000663760">
    <property type="component" value="Chromosome 4"/>
</dbReference>
<evidence type="ECO:0000313" key="3">
    <source>
        <dbReference type="Proteomes" id="UP000663760"/>
    </source>
</evidence>
<feature type="compositionally biased region" description="Low complexity" evidence="1">
    <location>
        <begin position="348"/>
        <end position="362"/>
    </location>
</feature>
<sequence length="496" mass="52659">MASAMVNNVGLVAPDGFLDLAPSSGAYSSCGWLSPRISFSHDFDDDEKLQGRQKAEESSAAAAVKPPSSRFSVAEKKKAAAGAAASEEEEEEVDLGGSPGREVVVDFEFRRLDDPVTMLPADELFSDGKLVPLQLASVRPSSADSAATLPSPGVFAEEIRSPELQKMRQMVEEAAGSDQCGALFSPKAPRCSSRLRELFGLKKATHNGYGAKTEELQKSPPSSVPSGVSATHRSSAARSLRHFLHRSHRSSASIDAYLSLPLLRDSDSDSVSMSARLSLSSSSSSGPDHEELPRLSLDSDKPSHGRNPPRVRLVPKLRPCVDPSSRPNQVLDYRHHQSTTAQIHTGAVAAGAGGSARSPMRRGSGDPTSIPTRGASLDSPRMNSSGKVVFQSLERSSSSPSTFNGGPRVKHRGVERSYSANVVRVAPVLNVPLCSLRGSSKPGSMFGFGQLFASSTQKKDTVSGTQPSWVAARNSNGSSSAVGRNVKTLRSYGEFR</sequence>
<feature type="region of interest" description="Disordered" evidence="1">
    <location>
        <begin position="348"/>
        <end position="411"/>
    </location>
</feature>
<keyword evidence="3" id="KW-1185">Reference proteome</keyword>
<evidence type="ECO:0000313" key="2">
    <source>
        <dbReference type="EMBL" id="CAA7394077.1"/>
    </source>
</evidence>
<feature type="region of interest" description="Disordered" evidence="1">
    <location>
        <begin position="209"/>
        <end position="233"/>
    </location>
</feature>
<evidence type="ECO:0000256" key="1">
    <source>
        <dbReference type="SAM" id="MobiDB-lite"/>
    </source>
</evidence>
<dbReference type="PANTHER" id="PTHR31722">
    <property type="entry name" value="OS06G0675200 PROTEIN"/>
    <property type="match status" value="1"/>
</dbReference>
<feature type="region of interest" description="Disordered" evidence="1">
    <location>
        <begin position="277"/>
        <end position="329"/>
    </location>
</feature>
<reference evidence="2" key="1">
    <citation type="submission" date="2020-02" db="EMBL/GenBank/DDBJ databases">
        <authorList>
            <person name="Scholz U."/>
            <person name="Mascher M."/>
            <person name="Fiebig A."/>
        </authorList>
    </citation>
    <scope>NUCLEOTIDE SEQUENCE</scope>
</reference>